<dbReference type="HOGENOM" id="CLU_1707033_0_0_1"/>
<keyword evidence="1" id="KW-0812">Transmembrane</keyword>
<name>J3MXP9_ORYBR</name>
<dbReference type="EnsemblPlants" id="OB09G17780.1">
    <property type="protein sequence ID" value="OB09G17780.1"/>
    <property type="gene ID" value="OB09G17780"/>
</dbReference>
<evidence type="ECO:0000313" key="3">
    <source>
        <dbReference type="Proteomes" id="UP000006038"/>
    </source>
</evidence>
<dbReference type="Gramene" id="OB09G17780.1">
    <property type="protein sequence ID" value="OB09G17780.1"/>
    <property type="gene ID" value="OB09G17780"/>
</dbReference>
<evidence type="ECO:0000313" key="2">
    <source>
        <dbReference type="EnsemblPlants" id="OB09G17780.1"/>
    </source>
</evidence>
<keyword evidence="1" id="KW-0472">Membrane</keyword>
<reference evidence="2" key="2">
    <citation type="submission" date="2013-04" db="UniProtKB">
        <authorList>
            <consortium name="EnsemblPlants"/>
        </authorList>
    </citation>
    <scope>IDENTIFICATION</scope>
</reference>
<reference evidence="2" key="1">
    <citation type="journal article" date="2013" name="Nat. Commun.">
        <title>Whole-genome sequencing of Oryza brachyantha reveals mechanisms underlying Oryza genome evolution.</title>
        <authorList>
            <person name="Chen J."/>
            <person name="Huang Q."/>
            <person name="Gao D."/>
            <person name="Wang J."/>
            <person name="Lang Y."/>
            <person name="Liu T."/>
            <person name="Li B."/>
            <person name="Bai Z."/>
            <person name="Luis Goicoechea J."/>
            <person name="Liang C."/>
            <person name="Chen C."/>
            <person name="Zhang W."/>
            <person name="Sun S."/>
            <person name="Liao Y."/>
            <person name="Zhang X."/>
            <person name="Yang L."/>
            <person name="Song C."/>
            <person name="Wang M."/>
            <person name="Shi J."/>
            <person name="Liu G."/>
            <person name="Liu J."/>
            <person name="Zhou H."/>
            <person name="Zhou W."/>
            <person name="Yu Q."/>
            <person name="An N."/>
            <person name="Chen Y."/>
            <person name="Cai Q."/>
            <person name="Wang B."/>
            <person name="Liu B."/>
            <person name="Min J."/>
            <person name="Huang Y."/>
            <person name="Wu H."/>
            <person name="Li Z."/>
            <person name="Zhang Y."/>
            <person name="Yin Y."/>
            <person name="Song W."/>
            <person name="Jiang J."/>
            <person name="Jackson S.A."/>
            <person name="Wing R.A."/>
            <person name="Wang J."/>
            <person name="Chen M."/>
        </authorList>
    </citation>
    <scope>NUCLEOTIDE SEQUENCE [LARGE SCALE GENOMIC DNA]</scope>
    <source>
        <strain evidence="2">cv. IRGC 101232</strain>
    </source>
</reference>
<feature type="transmembrane region" description="Helical" evidence="1">
    <location>
        <begin position="53"/>
        <end position="71"/>
    </location>
</feature>
<proteinExistence type="predicted"/>
<sequence>MFLHAAAARVLDFFFLSICASLFYLSLSSDRWNFPVQLPGVVLAVNGDFEWCMMFSVVFVCFVFSISLIYFGRSVIKLFPSEASPSDFQIVDIPCVNLHPKHTLSIIYISLSLYISLCSNRENYPLFKRKKTIRNCTSLASREKKQINMLHSLS</sequence>
<protein>
    <submittedName>
        <fullName evidence="2">Uncharacterized protein</fullName>
    </submittedName>
</protein>
<organism evidence="2">
    <name type="scientific">Oryza brachyantha</name>
    <name type="common">malo sina</name>
    <dbReference type="NCBI Taxonomy" id="4533"/>
    <lineage>
        <taxon>Eukaryota</taxon>
        <taxon>Viridiplantae</taxon>
        <taxon>Streptophyta</taxon>
        <taxon>Embryophyta</taxon>
        <taxon>Tracheophyta</taxon>
        <taxon>Spermatophyta</taxon>
        <taxon>Magnoliopsida</taxon>
        <taxon>Liliopsida</taxon>
        <taxon>Poales</taxon>
        <taxon>Poaceae</taxon>
        <taxon>BOP clade</taxon>
        <taxon>Oryzoideae</taxon>
        <taxon>Oryzeae</taxon>
        <taxon>Oryzinae</taxon>
        <taxon>Oryza</taxon>
    </lineage>
</organism>
<accession>J3MXP9</accession>
<keyword evidence="3" id="KW-1185">Reference proteome</keyword>
<feature type="transmembrane region" description="Helical" evidence="1">
    <location>
        <begin position="7"/>
        <end position="27"/>
    </location>
</feature>
<dbReference type="Proteomes" id="UP000006038">
    <property type="component" value="Chromosome 9"/>
</dbReference>
<dbReference type="AlphaFoldDB" id="J3MXP9"/>
<keyword evidence="1" id="KW-1133">Transmembrane helix</keyword>
<evidence type="ECO:0000256" key="1">
    <source>
        <dbReference type="SAM" id="Phobius"/>
    </source>
</evidence>